<dbReference type="RefSeq" id="WP_047854431.1">
    <property type="nucleotide sequence ID" value="NZ_CP011509.1"/>
</dbReference>
<keyword evidence="4" id="KW-1185">Reference proteome</keyword>
<dbReference type="Proteomes" id="UP000035579">
    <property type="component" value="Chromosome"/>
</dbReference>
<protein>
    <submittedName>
        <fullName evidence="1">Uncharacterized protein</fullName>
    </submittedName>
</protein>
<accession>A0AAC8Q1I2</accession>
<evidence type="ECO:0000313" key="1">
    <source>
        <dbReference type="EMBL" id="AKI99289.1"/>
    </source>
</evidence>
<name>A0AAC8Q1I2_9BACT</name>
<evidence type="ECO:0000313" key="4">
    <source>
        <dbReference type="Proteomes" id="UP000256345"/>
    </source>
</evidence>
<proteinExistence type="predicted"/>
<reference evidence="2 4" key="2">
    <citation type="submission" date="2018-08" db="EMBL/GenBank/DDBJ databases">
        <title>Genomic Encyclopedia of Archaeal and Bacterial Type Strains, Phase II (KMG-II): from individual species to whole genera.</title>
        <authorList>
            <person name="Goeker M."/>
        </authorList>
    </citation>
    <scope>NUCLEOTIDE SEQUENCE [LARGE SCALE GENOMIC DNA]</scope>
    <source>
        <strain evidence="2 4">DSM 2261</strain>
    </source>
</reference>
<dbReference type="EMBL" id="QUMU01000024">
    <property type="protein sequence ID" value="REG15428.1"/>
    <property type="molecule type" value="Genomic_DNA"/>
</dbReference>
<evidence type="ECO:0000313" key="3">
    <source>
        <dbReference type="Proteomes" id="UP000035579"/>
    </source>
</evidence>
<dbReference type="Proteomes" id="UP000256345">
    <property type="component" value="Unassembled WGS sequence"/>
</dbReference>
<sequence length="294" mass="33029">MADALVSTSLRPSFYAPIPESAREDLLLAYRQFLERRNGDMNFERGFSLREDWLRDAAGWDGQYQGKVDTQAFNRAYASFDAVKELSIQEVALLTFVKANAGEAYGVEVVGKARQKRYDTTKLFYQVEKLLGFEETYHTRILIGATQHFGVKVEGAWKPPLRLRLLIGTLAHAPGLFFHPILLASEIAGVFSFNWMLQRVGEIFRDQPAVRESMEQRLIEILVDEVGHVAFNRMAVGPTGLEVARRLSVGVLEGVSGTTPEYKALGLNADVMGKLGGFDLHQLPEEVLRRAYFV</sequence>
<dbReference type="EMBL" id="CP011509">
    <property type="protein sequence ID" value="AKI99289.1"/>
    <property type="molecule type" value="Genomic_DNA"/>
</dbReference>
<organism evidence="1 3">
    <name type="scientific">Archangium gephyra</name>
    <dbReference type="NCBI Taxonomy" id="48"/>
    <lineage>
        <taxon>Bacteria</taxon>
        <taxon>Pseudomonadati</taxon>
        <taxon>Myxococcota</taxon>
        <taxon>Myxococcia</taxon>
        <taxon>Myxococcales</taxon>
        <taxon>Cystobacterineae</taxon>
        <taxon>Archangiaceae</taxon>
        <taxon>Archangium</taxon>
    </lineage>
</organism>
<gene>
    <name evidence="1" type="ORF">AA314_00916</name>
    <name evidence="2" type="ORF">ATI61_12413</name>
</gene>
<reference evidence="1 3" key="1">
    <citation type="submission" date="2015-05" db="EMBL/GenBank/DDBJ databases">
        <title>Genome assembly of Archangium gephyra DSM 2261.</title>
        <authorList>
            <person name="Sharma G."/>
            <person name="Subramanian S."/>
        </authorList>
    </citation>
    <scope>NUCLEOTIDE SEQUENCE [LARGE SCALE GENOMIC DNA]</scope>
    <source>
        <strain evidence="1 3">DSM 2261</strain>
    </source>
</reference>
<dbReference type="KEGG" id="age:AA314_00916"/>
<evidence type="ECO:0000313" key="2">
    <source>
        <dbReference type="EMBL" id="REG15428.1"/>
    </source>
</evidence>
<dbReference type="AlphaFoldDB" id="A0AAC8Q1I2"/>